<dbReference type="AlphaFoldDB" id="A0A9P1UL68"/>
<gene>
    <name evidence="1" type="ORF">CD20_13715</name>
</gene>
<dbReference type="RefSeq" id="WP_061107678.1">
    <property type="nucleotide sequence ID" value="NZ_CADEHJ010000001.1"/>
</dbReference>
<dbReference type="Proteomes" id="UP000371553">
    <property type="component" value="Unassembled WGS sequence"/>
</dbReference>
<evidence type="ECO:0000313" key="2">
    <source>
        <dbReference type="Proteomes" id="UP000371553"/>
    </source>
</evidence>
<accession>A0A9P1UL68</accession>
<proteinExistence type="predicted"/>
<comment type="caution">
    <text evidence="1">The sequence shown here is derived from an EMBL/GenBank/DDBJ whole genome shotgun (WGS) entry which is preliminary data.</text>
</comment>
<protein>
    <submittedName>
        <fullName evidence="1">Uncharacterized protein</fullName>
    </submittedName>
</protein>
<dbReference type="EMBL" id="AAAPCR010000015">
    <property type="protein sequence ID" value="EAD8147135.1"/>
    <property type="molecule type" value="Genomic_DNA"/>
</dbReference>
<name>A0A9P1UL68_LISMN</name>
<organism evidence="1 2">
    <name type="scientific">Listeria monocytogenes</name>
    <dbReference type="NCBI Taxonomy" id="1639"/>
    <lineage>
        <taxon>Bacteria</taxon>
        <taxon>Bacillati</taxon>
        <taxon>Bacillota</taxon>
        <taxon>Bacilli</taxon>
        <taxon>Bacillales</taxon>
        <taxon>Listeriaceae</taxon>
        <taxon>Listeria</taxon>
    </lineage>
</organism>
<evidence type="ECO:0000313" key="1">
    <source>
        <dbReference type="EMBL" id="EAD8147135.1"/>
    </source>
</evidence>
<sequence>MRVLDGTSPYLDLNKTHHIEFTTSELIYIIACLGEVTDFTLKEALSDTNIFTDNFSQVVGTNLYDELLNYSCKENIIKKEFLF</sequence>
<reference evidence="1 2" key="1">
    <citation type="submission" date="2018-06" db="EMBL/GenBank/DDBJ databases">
        <authorList>
            <consortium name="GenomeTrakr: Next Generation Sequencing Network for Food Pathogen Tracability"/>
        </authorList>
    </citation>
    <scope>NUCLEOTIDE SEQUENCE [LARGE SCALE GENOMIC DNA]</scope>
    <source>
        <strain evidence="1 2">NYAG13B12507-5</strain>
    </source>
</reference>